<evidence type="ECO:0000313" key="2">
    <source>
        <dbReference type="EMBL" id="POB46895.1"/>
    </source>
</evidence>
<organism evidence="2 3">
    <name type="scientific">Vibrio vulnificus</name>
    <dbReference type="NCBI Taxonomy" id="672"/>
    <lineage>
        <taxon>Bacteria</taxon>
        <taxon>Pseudomonadati</taxon>
        <taxon>Pseudomonadota</taxon>
        <taxon>Gammaproteobacteria</taxon>
        <taxon>Vibrionales</taxon>
        <taxon>Vibrionaceae</taxon>
        <taxon>Vibrio</taxon>
    </lineage>
</organism>
<feature type="compositionally biased region" description="Basic and acidic residues" evidence="1">
    <location>
        <begin position="92"/>
        <end position="114"/>
    </location>
</feature>
<dbReference type="EMBL" id="PDGH01000101">
    <property type="protein sequence ID" value="POB46895.1"/>
    <property type="molecule type" value="Genomic_DNA"/>
</dbReference>
<accession>A0A2S3R1B2</accession>
<dbReference type="AlphaFoldDB" id="A0A2S3R1B2"/>
<proteinExistence type="predicted"/>
<evidence type="ECO:0000313" key="3">
    <source>
        <dbReference type="Proteomes" id="UP000237466"/>
    </source>
</evidence>
<feature type="region of interest" description="Disordered" evidence="1">
    <location>
        <begin position="84"/>
        <end position="114"/>
    </location>
</feature>
<sequence length="114" mass="12752">MSLKLAHRRKINAKKFGARLIRKVRTVINTSEWSPFESLKLEPIQSSGVGKNKIVTCHDMVLIACPSGTGKSFLTDEGNILNKLTSQDEQDGGNRVESFIRDIESRSKPTEHLD</sequence>
<comment type="caution">
    <text evidence="2">The sequence shown here is derived from an EMBL/GenBank/DDBJ whole genome shotgun (WGS) entry which is preliminary data.</text>
</comment>
<reference evidence="2 3" key="1">
    <citation type="journal article" date="2018" name="Front. Microbiol.">
        <title>Phylogeny of Vibrio vulnificus from the Analysis of the Core-Genome: Implications for Intra-Species Taxonomy.</title>
        <authorList>
            <person name="Roig F.J."/>
            <person name="Gonzalez-Candelas F."/>
            <person name="Sanjuan E."/>
            <person name="Fouz B."/>
            <person name="Feil E.J."/>
            <person name="Llorens C."/>
            <person name="Baker-Austin C."/>
            <person name="Oliver J.D."/>
            <person name="Danin-Poleg Y."/>
            <person name="Gibas C.J."/>
            <person name="Kashi Y."/>
            <person name="Gulig P.A."/>
            <person name="Morrison S.S."/>
            <person name="Amaro C."/>
        </authorList>
    </citation>
    <scope>NUCLEOTIDE SEQUENCE [LARGE SCALE GENOMIC DNA]</scope>
    <source>
        <strain evidence="2 3">CECT4608</strain>
    </source>
</reference>
<dbReference type="Proteomes" id="UP000237466">
    <property type="component" value="Unassembled WGS sequence"/>
</dbReference>
<protein>
    <submittedName>
        <fullName evidence="2">Uncharacterized protein</fullName>
    </submittedName>
</protein>
<gene>
    <name evidence="2" type="ORF">CRN52_12510</name>
</gene>
<name>A0A2S3R1B2_VIBVL</name>
<evidence type="ECO:0000256" key="1">
    <source>
        <dbReference type="SAM" id="MobiDB-lite"/>
    </source>
</evidence>